<dbReference type="GO" id="GO:0019894">
    <property type="term" value="F:kinesin binding"/>
    <property type="evidence" value="ECO:0007669"/>
    <property type="project" value="TreeGrafter"/>
</dbReference>
<dbReference type="GO" id="GO:0005737">
    <property type="term" value="C:cytoplasm"/>
    <property type="evidence" value="ECO:0007669"/>
    <property type="project" value="TreeGrafter"/>
</dbReference>
<evidence type="ECO:0000313" key="11">
    <source>
        <dbReference type="EMBL" id="ABJ83565.1"/>
    </source>
</evidence>
<name>Q024L1_SOLUE</name>
<sequence length="521" mass="59004">MSSLSTAELTRLERFLGAHDSRFALALVRMPQTPQREEFARRLQEFSGEQQRPFHRFDLAGLGTGEVWGKVEQGLPVGTIAILEGLDESFNHPDGQMASFLNRQRERIAELLPGPVLLVLGDRAMDRFFTDAPDLADWYAASFEFSATASAAPAQDDGSIPENSSEWIESRMSLLRAQLQADVPDRIKARILRELALLYRDSVYGVPMDPDRVRTRSASESLGAAEVMAQEAVEIQRSLALKDTSADQARELALALNVQGSLLQESGRYAEAEPLAKEALEIRKRVLGEEHPDTIRSQNNLAGLYQRMGRYAEAEPLYRNALATRERLRGAEHPDTLKVVNNLASLYAEQGQFAQAEPLYLRALHGRKKLLGEEHPETLNSLNNLAQLYERYQRYAEAEPLYLRTVAARERLLGRDHPYTLNSLNNLANLYARQQRYKEALPLYRQVLTVRERVLGPEHPSTLSSLNNLAFLYARQRRYNKAEPLYRRAISGAEKVLGHDHPETRLFRENLEALREPRPGL</sequence>
<keyword evidence="4" id="KW-0493">Microtubule</keyword>
<reference evidence="11" key="1">
    <citation type="submission" date="2006-10" db="EMBL/GenBank/DDBJ databases">
        <title>Complete sequence of Solibacter usitatus Ellin6076.</title>
        <authorList>
            <consortium name="US DOE Joint Genome Institute"/>
            <person name="Copeland A."/>
            <person name="Lucas S."/>
            <person name="Lapidus A."/>
            <person name="Barry K."/>
            <person name="Detter J.C."/>
            <person name="Glavina del Rio T."/>
            <person name="Hammon N."/>
            <person name="Israni S."/>
            <person name="Dalin E."/>
            <person name="Tice H."/>
            <person name="Pitluck S."/>
            <person name="Thompson L.S."/>
            <person name="Brettin T."/>
            <person name="Bruce D."/>
            <person name="Han C."/>
            <person name="Tapia R."/>
            <person name="Gilna P."/>
            <person name="Schmutz J."/>
            <person name="Larimer F."/>
            <person name="Land M."/>
            <person name="Hauser L."/>
            <person name="Kyrpides N."/>
            <person name="Mikhailova N."/>
            <person name="Janssen P.H."/>
            <person name="Kuske C.R."/>
            <person name="Richardson P."/>
        </authorList>
    </citation>
    <scope>NUCLEOTIDE SEQUENCE</scope>
    <source>
        <strain evidence="11">Ellin6076</strain>
    </source>
</reference>
<keyword evidence="5" id="KW-0677">Repeat</keyword>
<dbReference type="GO" id="GO:0007018">
    <property type="term" value="P:microtubule-based movement"/>
    <property type="evidence" value="ECO:0007669"/>
    <property type="project" value="TreeGrafter"/>
</dbReference>
<keyword evidence="6 10" id="KW-0802">TPR repeat</keyword>
<dbReference type="PANTHER" id="PTHR45783:SF3">
    <property type="entry name" value="KINESIN LIGHT CHAIN"/>
    <property type="match status" value="1"/>
</dbReference>
<dbReference type="AlphaFoldDB" id="Q024L1"/>
<dbReference type="PANTHER" id="PTHR45783">
    <property type="entry name" value="KINESIN LIGHT CHAIN"/>
    <property type="match status" value="1"/>
</dbReference>
<dbReference type="HOGENOM" id="CLU_522630_0_0_0"/>
<comment type="similarity">
    <text evidence="2">Belongs to the kinesin light chain family.</text>
</comment>
<evidence type="ECO:0000256" key="1">
    <source>
        <dbReference type="ARBA" id="ARBA00004245"/>
    </source>
</evidence>
<keyword evidence="8" id="KW-0505">Motor protein</keyword>
<keyword evidence="7" id="KW-0175">Coiled coil</keyword>
<keyword evidence="3" id="KW-0963">Cytoplasm</keyword>
<dbReference type="PRINTS" id="PR00381">
    <property type="entry name" value="KINESINLIGHT"/>
</dbReference>
<dbReference type="InParanoid" id="Q024L1"/>
<evidence type="ECO:0000256" key="5">
    <source>
        <dbReference type="ARBA" id="ARBA00022737"/>
    </source>
</evidence>
<dbReference type="KEGG" id="sus:Acid_2576"/>
<evidence type="ECO:0000256" key="3">
    <source>
        <dbReference type="ARBA" id="ARBA00022490"/>
    </source>
</evidence>
<dbReference type="eggNOG" id="COG0457">
    <property type="taxonomic scope" value="Bacteria"/>
</dbReference>
<dbReference type="SUPFAM" id="SSF48452">
    <property type="entry name" value="TPR-like"/>
    <property type="match status" value="2"/>
</dbReference>
<keyword evidence="9" id="KW-0206">Cytoskeleton</keyword>
<dbReference type="InterPro" id="IPR019734">
    <property type="entry name" value="TPR_rpt"/>
</dbReference>
<evidence type="ECO:0000256" key="10">
    <source>
        <dbReference type="PROSITE-ProRule" id="PRU00339"/>
    </source>
</evidence>
<dbReference type="InterPro" id="IPR011990">
    <property type="entry name" value="TPR-like_helical_dom_sf"/>
</dbReference>
<dbReference type="GO" id="GO:0005874">
    <property type="term" value="C:microtubule"/>
    <property type="evidence" value="ECO:0007669"/>
    <property type="project" value="UniProtKB-KW"/>
</dbReference>
<dbReference type="SMART" id="SM00028">
    <property type="entry name" value="TPR"/>
    <property type="match status" value="6"/>
</dbReference>
<dbReference type="STRING" id="234267.Acid_2576"/>
<evidence type="ECO:0000256" key="9">
    <source>
        <dbReference type="ARBA" id="ARBA00023212"/>
    </source>
</evidence>
<accession>Q024L1</accession>
<protein>
    <submittedName>
        <fullName evidence="11">Tetratricopeptide TPR_2 repeat protein</fullName>
    </submittedName>
</protein>
<gene>
    <name evidence="11" type="ordered locus">Acid_2576</name>
</gene>
<evidence type="ECO:0000256" key="4">
    <source>
        <dbReference type="ARBA" id="ARBA00022701"/>
    </source>
</evidence>
<comment type="subcellular location">
    <subcellularLocation>
        <location evidence="1">Cytoplasm</location>
        <location evidence="1">Cytoskeleton</location>
    </subcellularLocation>
</comment>
<evidence type="ECO:0000256" key="6">
    <source>
        <dbReference type="ARBA" id="ARBA00022803"/>
    </source>
</evidence>
<dbReference type="Gene3D" id="1.25.40.10">
    <property type="entry name" value="Tetratricopeptide repeat domain"/>
    <property type="match status" value="2"/>
</dbReference>
<evidence type="ECO:0000256" key="7">
    <source>
        <dbReference type="ARBA" id="ARBA00023054"/>
    </source>
</evidence>
<feature type="repeat" description="TPR" evidence="10">
    <location>
        <begin position="421"/>
        <end position="454"/>
    </location>
</feature>
<organism evidence="11">
    <name type="scientific">Solibacter usitatus (strain Ellin6076)</name>
    <dbReference type="NCBI Taxonomy" id="234267"/>
    <lineage>
        <taxon>Bacteria</taxon>
        <taxon>Pseudomonadati</taxon>
        <taxon>Acidobacteriota</taxon>
        <taxon>Terriglobia</taxon>
        <taxon>Bryobacterales</taxon>
        <taxon>Solibacteraceae</taxon>
        <taxon>Candidatus Solibacter</taxon>
    </lineage>
</organism>
<proteinExistence type="inferred from homology"/>
<dbReference type="GO" id="GO:0005871">
    <property type="term" value="C:kinesin complex"/>
    <property type="evidence" value="ECO:0007669"/>
    <property type="project" value="InterPro"/>
</dbReference>
<evidence type="ECO:0000256" key="2">
    <source>
        <dbReference type="ARBA" id="ARBA00009622"/>
    </source>
</evidence>
<dbReference type="InterPro" id="IPR002151">
    <property type="entry name" value="Kinesin_light"/>
</dbReference>
<dbReference type="Pfam" id="PF13424">
    <property type="entry name" value="TPR_12"/>
    <property type="match status" value="3"/>
</dbReference>
<evidence type="ECO:0000256" key="8">
    <source>
        <dbReference type="ARBA" id="ARBA00023175"/>
    </source>
</evidence>
<dbReference type="PROSITE" id="PS50005">
    <property type="entry name" value="TPR"/>
    <property type="match status" value="1"/>
</dbReference>
<dbReference type="EMBL" id="CP000473">
    <property type="protein sequence ID" value="ABJ83565.1"/>
    <property type="molecule type" value="Genomic_DNA"/>
</dbReference>